<evidence type="ECO:0000313" key="3">
    <source>
        <dbReference type="EMBL" id="MCW3484305.1"/>
    </source>
</evidence>
<feature type="domain" description="Beta-lactamase-related" evidence="2">
    <location>
        <begin position="44"/>
        <end position="358"/>
    </location>
</feature>
<evidence type="ECO:0000256" key="1">
    <source>
        <dbReference type="SAM" id="SignalP"/>
    </source>
</evidence>
<feature type="chain" id="PRO_5045092469" evidence="1">
    <location>
        <begin position="31"/>
        <end position="365"/>
    </location>
</feature>
<protein>
    <submittedName>
        <fullName evidence="3">Beta-lactamase family protein</fullName>
    </submittedName>
</protein>
<dbReference type="PANTHER" id="PTHR46825:SF9">
    <property type="entry name" value="BETA-LACTAMASE-RELATED DOMAIN-CONTAINING PROTEIN"/>
    <property type="match status" value="1"/>
</dbReference>
<comment type="caution">
    <text evidence="3">The sequence shown here is derived from an EMBL/GenBank/DDBJ whole genome shotgun (WGS) entry which is preliminary data.</text>
</comment>
<sequence length="365" mass="40900">MYRLIIDYKHTACWLLLLLLPALQANSQSAAQLDSFFSTLFPPGLPGGAVLIAKKGKVIYKRGFGVADIVTRQPVTPRTIFNTGSISKTFVAYGILKLAQQGRISLQDPLSRFFPDFDNKSIADSIRICHLLTHSSGLPDSREVAEHPVFYLTATDTANFAPLKKTQQLHFSPGSQFEYSNPAFNGLALIIEKVSGQKWQQFIREQIFRPAGMQQSLITDGAYPQTGVAHGYIADSVHGYTEYDYGEAPTFAAAGNGGVWSNVEELWLYEQAIQQERLLDSSWLALSRKVYTFDNWAAAYPPFMGLSWFIADTPYRMIGHTGSQGGFKCDYQWLPDQQLCYILLANTPQPREAIREKLFTLLQVF</sequence>
<gene>
    <name evidence="3" type="ORF">OL497_10395</name>
</gene>
<feature type="signal peptide" evidence="1">
    <location>
        <begin position="1"/>
        <end position="30"/>
    </location>
</feature>
<dbReference type="Gene3D" id="3.40.710.10">
    <property type="entry name" value="DD-peptidase/beta-lactamase superfamily"/>
    <property type="match status" value="1"/>
</dbReference>
<accession>A0ABT3IK12</accession>
<name>A0ABT3IK12_9BACT</name>
<dbReference type="Pfam" id="PF00144">
    <property type="entry name" value="Beta-lactamase"/>
    <property type="match status" value="1"/>
</dbReference>
<dbReference type="EMBL" id="JAPDNS010000001">
    <property type="protein sequence ID" value="MCW3484305.1"/>
    <property type="molecule type" value="Genomic_DNA"/>
</dbReference>
<keyword evidence="1" id="KW-0732">Signal</keyword>
<reference evidence="3 4" key="1">
    <citation type="submission" date="2022-10" db="EMBL/GenBank/DDBJ databases">
        <title>Chitinophaga nivalis PC15 sp. nov., isolated from Pyeongchang county, South Korea.</title>
        <authorList>
            <person name="Trinh H.N."/>
        </authorList>
    </citation>
    <scope>NUCLEOTIDE SEQUENCE [LARGE SCALE GENOMIC DNA]</scope>
    <source>
        <strain evidence="3 4">PC14</strain>
    </source>
</reference>
<dbReference type="InterPro" id="IPR001466">
    <property type="entry name" value="Beta-lactam-related"/>
</dbReference>
<proteinExistence type="predicted"/>
<evidence type="ECO:0000313" key="4">
    <source>
        <dbReference type="Proteomes" id="UP001207742"/>
    </source>
</evidence>
<keyword evidence="4" id="KW-1185">Reference proteome</keyword>
<dbReference type="Proteomes" id="UP001207742">
    <property type="component" value="Unassembled WGS sequence"/>
</dbReference>
<dbReference type="InterPro" id="IPR050491">
    <property type="entry name" value="AmpC-like"/>
</dbReference>
<organism evidence="3 4">
    <name type="scientific">Chitinophaga nivalis</name>
    <dbReference type="NCBI Taxonomy" id="2991709"/>
    <lineage>
        <taxon>Bacteria</taxon>
        <taxon>Pseudomonadati</taxon>
        <taxon>Bacteroidota</taxon>
        <taxon>Chitinophagia</taxon>
        <taxon>Chitinophagales</taxon>
        <taxon>Chitinophagaceae</taxon>
        <taxon>Chitinophaga</taxon>
    </lineage>
</organism>
<dbReference type="SUPFAM" id="SSF56601">
    <property type="entry name" value="beta-lactamase/transpeptidase-like"/>
    <property type="match status" value="1"/>
</dbReference>
<dbReference type="PANTHER" id="PTHR46825">
    <property type="entry name" value="D-ALANYL-D-ALANINE-CARBOXYPEPTIDASE/ENDOPEPTIDASE AMPH"/>
    <property type="match status" value="1"/>
</dbReference>
<dbReference type="InterPro" id="IPR012338">
    <property type="entry name" value="Beta-lactam/transpept-like"/>
</dbReference>
<evidence type="ECO:0000259" key="2">
    <source>
        <dbReference type="Pfam" id="PF00144"/>
    </source>
</evidence>
<dbReference type="RefSeq" id="WP_264729842.1">
    <property type="nucleotide sequence ID" value="NZ_JAPDNR010000001.1"/>
</dbReference>